<dbReference type="InterPro" id="IPR036291">
    <property type="entry name" value="NAD(P)-bd_dom_sf"/>
</dbReference>
<feature type="domain" description="Ketoreductase" evidence="4">
    <location>
        <begin position="11"/>
        <end position="196"/>
    </location>
</feature>
<evidence type="ECO:0000256" key="3">
    <source>
        <dbReference type="RuleBase" id="RU000363"/>
    </source>
</evidence>
<evidence type="ECO:0000313" key="5">
    <source>
        <dbReference type="EMBL" id="ATA52474.1"/>
    </source>
</evidence>
<organism evidence="5 6">
    <name type="scientific">Variovorax boronicumulans</name>
    <dbReference type="NCBI Taxonomy" id="436515"/>
    <lineage>
        <taxon>Bacteria</taxon>
        <taxon>Pseudomonadati</taxon>
        <taxon>Pseudomonadota</taxon>
        <taxon>Betaproteobacteria</taxon>
        <taxon>Burkholderiales</taxon>
        <taxon>Comamonadaceae</taxon>
        <taxon>Variovorax</taxon>
    </lineage>
</organism>
<gene>
    <name evidence="5" type="ORF">CKY39_04005</name>
</gene>
<reference evidence="5 6" key="1">
    <citation type="submission" date="2017-09" db="EMBL/GenBank/DDBJ databases">
        <title>The diverse metabolic capabilities of V. boronicumulans make it an excellent choice for continued studies on novel biodegradation.</title>
        <authorList>
            <person name="Sun S."/>
        </authorList>
    </citation>
    <scope>NUCLEOTIDE SEQUENCE [LARGE SCALE GENOMIC DNA]</scope>
    <source>
        <strain evidence="5 6">J1</strain>
    </source>
</reference>
<comment type="similarity">
    <text evidence="1 3">Belongs to the short-chain dehydrogenases/reductases (SDR) family.</text>
</comment>
<accession>A0A250DDY9</accession>
<evidence type="ECO:0000256" key="2">
    <source>
        <dbReference type="ARBA" id="ARBA00023002"/>
    </source>
</evidence>
<name>A0A250DDY9_9BURK</name>
<dbReference type="EMBL" id="CP023284">
    <property type="protein sequence ID" value="ATA52474.1"/>
    <property type="molecule type" value="Genomic_DNA"/>
</dbReference>
<dbReference type="KEGG" id="vbo:CKY39_04005"/>
<dbReference type="Pfam" id="PF00106">
    <property type="entry name" value="adh_short"/>
    <property type="match status" value="1"/>
</dbReference>
<keyword evidence="2" id="KW-0560">Oxidoreductase</keyword>
<evidence type="ECO:0000256" key="1">
    <source>
        <dbReference type="ARBA" id="ARBA00006484"/>
    </source>
</evidence>
<evidence type="ECO:0000259" key="4">
    <source>
        <dbReference type="SMART" id="SM00822"/>
    </source>
</evidence>
<dbReference type="AlphaFoldDB" id="A0A250DDY9"/>
<dbReference type="PRINTS" id="PR00081">
    <property type="entry name" value="GDHRDH"/>
</dbReference>
<evidence type="ECO:0000313" key="6">
    <source>
        <dbReference type="Proteomes" id="UP000217154"/>
    </source>
</evidence>
<dbReference type="InterPro" id="IPR057326">
    <property type="entry name" value="KR_dom"/>
</dbReference>
<dbReference type="Proteomes" id="UP000217154">
    <property type="component" value="Chromosome"/>
</dbReference>
<dbReference type="PANTHER" id="PTHR43115:SF4">
    <property type="entry name" value="DEHYDROGENASE_REDUCTASE SDR FAMILY MEMBER 11"/>
    <property type="match status" value="1"/>
</dbReference>
<dbReference type="SUPFAM" id="SSF51735">
    <property type="entry name" value="NAD(P)-binding Rossmann-fold domains"/>
    <property type="match status" value="1"/>
</dbReference>
<dbReference type="FunFam" id="3.40.50.720:FF:000047">
    <property type="entry name" value="NADP-dependent L-serine/L-allo-threonine dehydrogenase"/>
    <property type="match status" value="1"/>
</dbReference>
<dbReference type="SMART" id="SM00822">
    <property type="entry name" value="PKS_KR"/>
    <property type="match status" value="1"/>
</dbReference>
<dbReference type="PROSITE" id="PS00061">
    <property type="entry name" value="ADH_SHORT"/>
    <property type="match status" value="1"/>
</dbReference>
<dbReference type="InterPro" id="IPR020904">
    <property type="entry name" value="Sc_DH/Rdtase_CS"/>
</dbReference>
<dbReference type="RefSeq" id="WP_095743535.1">
    <property type="nucleotide sequence ID" value="NZ_CP023284.1"/>
</dbReference>
<sequence length="252" mass="26308">MTSIQDNIQGKVAIVTGASSGLGESTARHLAARGAKVVLAARRTDRLDQVVAEIREAGGDAIAVATDVAKRADLEKLAAATVEAFGRIDVLVNNAGVMPLSPLEKLKVDEWDRTIDVNIKGVLYGIAAVLPRMQAQGSGHIVNVASIAGLKVFTPIGTVYSATKHAVRAISEGLRVEVGNSGVRVTIVSPGAVDSELKFGSSDVESAAGVKAFYDANQIPADSVARAIVYAVEQPANVDINEVVLRPVSQEF</sequence>
<dbReference type="PANTHER" id="PTHR43115">
    <property type="entry name" value="DEHYDROGENASE/REDUCTASE SDR FAMILY MEMBER 11"/>
    <property type="match status" value="1"/>
</dbReference>
<dbReference type="Gene3D" id="3.40.50.720">
    <property type="entry name" value="NAD(P)-binding Rossmann-like Domain"/>
    <property type="match status" value="1"/>
</dbReference>
<dbReference type="PRINTS" id="PR00080">
    <property type="entry name" value="SDRFAMILY"/>
</dbReference>
<proteinExistence type="inferred from homology"/>
<protein>
    <submittedName>
        <fullName evidence="5">Oxidoreductase</fullName>
    </submittedName>
</protein>
<dbReference type="InterPro" id="IPR002347">
    <property type="entry name" value="SDR_fam"/>
</dbReference>
<dbReference type="GO" id="GO:0016616">
    <property type="term" value="F:oxidoreductase activity, acting on the CH-OH group of donors, NAD or NADP as acceptor"/>
    <property type="evidence" value="ECO:0007669"/>
    <property type="project" value="UniProtKB-ARBA"/>
</dbReference>